<dbReference type="EMBL" id="JACOFW010000046">
    <property type="protein sequence ID" value="MBC3809653.1"/>
    <property type="molecule type" value="Genomic_DNA"/>
</dbReference>
<proteinExistence type="predicted"/>
<protein>
    <recommendedName>
        <fullName evidence="3">ApeA N-terminal domain-containing protein</fullName>
    </recommendedName>
</protein>
<name>A0ABR6XAC7_9BURK</name>
<evidence type="ECO:0000313" key="1">
    <source>
        <dbReference type="EMBL" id="MBC3809653.1"/>
    </source>
</evidence>
<sequence>MTLELHICNRLNALGVDCSVVGDEVHFPRDPKPVKLRFEEEWRDAFRDYKRARSLTYDHELRTMVYNNSVEVMVSRLSPAPILAPEQYTLNDRQGNSVNVGTASFAFAFSFFDSQEYEDFFNRRVKKRLYETNLFIRRLPNFIWMPNTATYNHKGRKTPVGLKEKAISAIRNSLFKIAVEQHDSMVLWKPNTRRIKSIYIETPIEEQSIPFATYDENVVSYYKVAKASPFSSQSFLAYYHVLEYYFLRVSELLLHDRLSSLLNSTGFRANREALDKVISAVRGQDARSDETEMLRNVLDRFVQEDDLIEYIKKFEDACGEKIYTKRRKVFGEEFQINLTKDHALANSAKLLKHIRNAIVHSSDRYKREDCHIPLSESENVIEEFIPLLRFLAERVIFGTAT</sequence>
<dbReference type="Proteomes" id="UP000648257">
    <property type="component" value="Unassembled WGS sequence"/>
</dbReference>
<keyword evidence="2" id="KW-1185">Reference proteome</keyword>
<accession>A0ABR6XAC7</accession>
<reference evidence="1 2" key="1">
    <citation type="submission" date="2020-08" db="EMBL/GenBank/DDBJ databases">
        <title>Novel species isolated from subtropical streams in China.</title>
        <authorList>
            <person name="Lu H."/>
        </authorList>
    </citation>
    <scope>NUCLEOTIDE SEQUENCE [LARGE SCALE GENOMIC DNA]</scope>
    <source>
        <strain evidence="1 2">KACC 16656</strain>
    </source>
</reference>
<evidence type="ECO:0008006" key="3">
    <source>
        <dbReference type="Google" id="ProtNLM"/>
    </source>
</evidence>
<evidence type="ECO:0000313" key="2">
    <source>
        <dbReference type="Proteomes" id="UP000648257"/>
    </source>
</evidence>
<gene>
    <name evidence="1" type="ORF">H8K52_20145</name>
</gene>
<dbReference type="RefSeq" id="WP_186924710.1">
    <property type="nucleotide sequence ID" value="NZ_JACOFW010000046.1"/>
</dbReference>
<comment type="caution">
    <text evidence="1">The sequence shown here is derived from an EMBL/GenBank/DDBJ whole genome shotgun (WGS) entry which is preliminary data.</text>
</comment>
<organism evidence="1 2">
    <name type="scientific">Undibacterium seohonense</name>
    <dbReference type="NCBI Taxonomy" id="1344950"/>
    <lineage>
        <taxon>Bacteria</taxon>
        <taxon>Pseudomonadati</taxon>
        <taxon>Pseudomonadota</taxon>
        <taxon>Betaproteobacteria</taxon>
        <taxon>Burkholderiales</taxon>
        <taxon>Oxalobacteraceae</taxon>
        <taxon>Undibacterium</taxon>
    </lineage>
</organism>